<sequence>MLHWAEENKKKEWTPGVHKGGHYVIPQRNGVDW</sequence>
<evidence type="ECO:0000313" key="2">
    <source>
        <dbReference type="EMBL" id="SVE27638.1"/>
    </source>
</evidence>
<feature type="compositionally biased region" description="Basic and acidic residues" evidence="1">
    <location>
        <begin position="1"/>
        <end position="13"/>
    </location>
</feature>
<protein>
    <submittedName>
        <fullName evidence="2">Uncharacterized protein</fullName>
    </submittedName>
</protein>
<proteinExistence type="predicted"/>
<gene>
    <name evidence="2" type="ORF">METZ01_LOCUS480492</name>
</gene>
<name>A0A383C7R0_9ZZZZ</name>
<evidence type="ECO:0000256" key="1">
    <source>
        <dbReference type="SAM" id="MobiDB-lite"/>
    </source>
</evidence>
<dbReference type="AlphaFoldDB" id="A0A383C7R0"/>
<reference evidence="2" key="1">
    <citation type="submission" date="2018-05" db="EMBL/GenBank/DDBJ databases">
        <authorList>
            <person name="Lanie J.A."/>
            <person name="Ng W.-L."/>
            <person name="Kazmierczak K.M."/>
            <person name="Andrzejewski T.M."/>
            <person name="Davidsen T.M."/>
            <person name="Wayne K.J."/>
            <person name="Tettelin H."/>
            <person name="Glass J.I."/>
            <person name="Rusch D."/>
            <person name="Podicherti R."/>
            <person name="Tsui H.-C.T."/>
            <person name="Winkler M.E."/>
        </authorList>
    </citation>
    <scope>NUCLEOTIDE SEQUENCE</scope>
</reference>
<organism evidence="2">
    <name type="scientific">marine metagenome</name>
    <dbReference type="NCBI Taxonomy" id="408172"/>
    <lineage>
        <taxon>unclassified sequences</taxon>
        <taxon>metagenomes</taxon>
        <taxon>ecological metagenomes</taxon>
    </lineage>
</organism>
<feature type="region of interest" description="Disordered" evidence="1">
    <location>
        <begin position="1"/>
        <end position="21"/>
    </location>
</feature>
<feature type="non-terminal residue" evidence="2">
    <location>
        <position position="33"/>
    </location>
</feature>
<accession>A0A383C7R0</accession>
<dbReference type="EMBL" id="UINC01206147">
    <property type="protein sequence ID" value="SVE27638.1"/>
    <property type="molecule type" value="Genomic_DNA"/>
</dbReference>